<dbReference type="KEGG" id="amic:Ami3637_16585"/>
<proteinExistence type="predicted"/>
<accession>A0A6P1MS05</accession>
<gene>
    <name evidence="1" type="ORF">Ami3637_16585</name>
</gene>
<organism evidence="1 2">
    <name type="scientific">Aminipila terrae</name>
    <dbReference type="NCBI Taxonomy" id="2697030"/>
    <lineage>
        <taxon>Bacteria</taxon>
        <taxon>Bacillati</taxon>
        <taxon>Bacillota</taxon>
        <taxon>Clostridia</taxon>
        <taxon>Peptostreptococcales</taxon>
        <taxon>Anaerovoracaceae</taxon>
        <taxon>Aminipila</taxon>
    </lineage>
</organism>
<dbReference type="InterPro" id="IPR049254">
    <property type="entry name" value="Phage_tail_terminator"/>
</dbReference>
<dbReference type="Pfam" id="PF20765">
    <property type="entry name" value="Phage_tail_terminator_8"/>
    <property type="match status" value="1"/>
</dbReference>
<dbReference type="Proteomes" id="UP000463883">
    <property type="component" value="Chromosome"/>
</dbReference>
<reference evidence="1 2" key="1">
    <citation type="submission" date="2020-01" db="EMBL/GenBank/DDBJ databases">
        <title>Genomic analysis of Aminipila sp. CBA3637.</title>
        <authorList>
            <person name="Kim Y.B."/>
            <person name="Roh S.W."/>
        </authorList>
    </citation>
    <scope>NUCLEOTIDE SEQUENCE [LARGE SCALE GENOMIC DNA]</scope>
    <source>
        <strain evidence="1 2">CBA3637</strain>
    </source>
</reference>
<dbReference type="RefSeq" id="WP_162363548.1">
    <property type="nucleotide sequence ID" value="NZ_CP047591.1"/>
</dbReference>
<sequence length="147" mass="17040">MITYGEIHEAIVNKVRGHFPKIKIQASDNEKGLVRPSFRVTFDSVSSSNFMNTAQDRSIPVRILFFPSDREKYRLEILDIQWQLVDLFLIGNITTKSGFIIETHECESETVDGVLHFTFDLELYEDLIITDDRELMGDIELQENVNK</sequence>
<evidence type="ECO:0000313" key="1">
    <source>
        <dbReference type="EMBL" id="QHI73785.1"/>
    </source>
</evidence>
<dbReference type="EMBL" id="CP047591">
    <property type="protein sequence ID" value="QHI73785.1"/>
    <property type="molecule type" value="Genomic_DNA"/>
</dbReference>
<protein>
    <submittedName>
        <fullName evidence="1">Uncharacterized protein</fullName>
    </submittedName>
</protein>
<keyword evidence="2" id="KW-1185">Reference proteome</keyword>
<name>A0A6P1MS05_9FIRM</name>
<dbReference type="AlphaFoldDB" id="A0A6P1MS05"/>
<evidence type="ECO:0000313" key="2">
    <source>
        <dbReference type="Proteomes" id="UP000463883"/>
    </source>
</evidence>